<dbReference type="STRING" id="1094619.G4ZLA6"/>
<dbReference type="RefSeq" id="XP_009529701.1">
    <property type="nucleotide sequence ID" value="XM_009531406.1"/>
</dbReference>
<evidence type="ECO:0000256" key="1">
    <source>
        <dbReference type="ARBA" id="ARBA00007406"/>
    </source>
</evidence>
<dbReference type="Gene3D" id="3.40.50.720">
    <property type="entry name" value="NAD(P)-binding Rossmann-like Domain"/>
    <property type="match status" value="2"/>
</dbReference>
<dbReference type="GO" id="GO:0006096">
    <property type="term" value="P:glycolytic process"/>
    <property type="evidence" value="ECO:0007669"/>
    <property type="project" value="TreeGrafter"/>
</dbReference>
<dbReference type="Proteomes" id="UP000002640">
    <property type="component" value="Unassembled WGS sequence"/>
</dbReference>
<dbReference type="KEGG" id="psoj:PHYSODRAFT_334149"/>
<dbReference type="SMART" id="SM00846">
    <property type="entry name" value="Gp_dh_N"/>
    <property type="match status" value="1"/>
</dbReference>
<dbReference type="InterPro" id="IPR020831">
    <property type="entry name" value="GlycerAld/Erythrose_P_DH"/>
</dbReference>
<protein>
    <recommendedName>
        <fullName evidence="3">Glyceraldehyde 3-phosphate dehydrogenase NAD(P) binding domain-containing protein</fullName>
    </recommendedName>
</protein>
<gene>
    <name evidence="4" type="ORF">PHYSODRAFT_334149</name>
</gene>
<dbReference type="InParanoid" id="G4ZLA6"/>
<dbReference type="PANTHER" id="PTHR10836:SF76">
    <property type="entry name" value="GLYCERALDEHYDE-3-PHOSPHATE DEHYDROGENASE-RELATED"/>
    <property type="match status" value="1"/>
</dbReference>
<dbReference type="GeneID" id="20646762"/>
<sequence length="154" mass="16465">MDLYDSTHGKFDGSVETNDDSLVVNSEVIHVFAARSPSPVIQRRRHKVVNSEPPKDSTPMYMMGVNHKKYDGSAPVVWNASCFGGGTGGLGGAGGLSGVDFRSRPVKSASIVKNHCASRASRKRPCGAPHEHDDQHGWWSLLPVADAAAAKQAQ</sequence>
<dbReference type="EMBL" id="JH159155">
    <property type="protein sequence ID" value="EGZ15952.1"/>
    <property type="molecule type" value="Genomic_DNA"/>
</dbReference>
<feature type="domain" description="Glyceraldehyde 3-phosphate dehydrogenase NAD(P) binding" evidence="3">
    <location>
        <begin position="1"/>
        <end position="82"/>
    </location>
</feature>
<keyword evidence="5" id="KW-1185">Reference proteome</keyword>
<dbReference type="SUPFAM" id="SSF51735">
    <property type="entry name" value="NAD(P)-binding Rossmann-fold domains"/>
    <property type="match status" value="1"/>
</dbReference>
<proteinExistence type="inferred from homology"/>
<dbReference type="InterPro" id="IPR020828">
    <property type="entry name" value="GlycerAld_3-P_DH_NAD(P)-bd"/>
</dbReference>
<evidence type="ECO:0000259" key="3">
    <source>
        <dbReference type="SMART" id="SM00846"/>
    </source>
</evidence>
<dbReference type="AlphaFoldDB" id="G4ZLA6"/>
<organism evidence="4 5">
    <name type="scientific">Phytophthora sojae (strain P6497)</name>
    <name type="common">Soybean stem and root rot agent</name>
    <name type="synonym">Phytophthora megasperma f. sp. glycines</name>
    <dbReference type="NCBI Taxonomy" id="1094619"/>
    <lineage>
        <taxon>Eukaryota</taxon>
        <taxon>Sar</taxon>
        <taxon>Stramenopiles</taxon>
        <taxon>Oomycota</taxon>
        <taxon>Peronosporomycetes</taxon>
        <taxon>Peronosporales</taxon>
        <taxon>Peronosporaceae</taxon>
        <taxon>Phytophthora</taxon>
    </lineage>
</organism>
<dbReference type="GO" id="GO:0005829">
    <property type="term" value="C:cytosol"/>
    <property type="evidence" value="ECO:0007669"/>
    <property type="project" value="TreeGrafter"/>
</dbReference>
<dbReference type="GO" id="GO:0051287">
    <property type="term" value="F:NAD binding"/>
    <property type="evidence" value="ECO:0007669"/>
    <property type="project" value="InterPro"/>
</dbReference>
<dbReference type="GO" id="GO:0004365">
    <property type="term" value="F:glyceraldehyde-3-phosphate dehydrogenase (NAD+) (phosphorylating) activity"/>
    <property type="evidence" value="ECO:0007669"/>
    <property type="project" value="TreeGrafter"/>
</dbReference>
<evidence type="ECO:0000313" key="5">
    <source>
        <dbReference type="Proteomes" id="UP000002640"/>
    </source>
</evidence>
<reference evidence="4 5" key="1">
    <citation type="journal article" date="2006" name="Science">
        <title>Phytophthora genome sequences uncover evolutionary origins and mechanisms of pathogenesis.</title>
        <authorList>
            <person name="Tyler B.M."/>
            <person name="Tripathy S."/>
            <person name="Zhang X."/>
            <person name="Dehal P."/>
            <person name="Jiang R.H."/>
            <person name="Aerts A."/>
            <person name="Arredondo F.D."/>
            <person name="Baxter L."/>
            <person name="Bensasson D."/>
            <person name="Beynon J.L."/>
            <person name="Chapman J."/>
            <person name="Damasceno C.M."/>
            <person name="Dorrance A.E."/>
            <person name="Dou D."/>
            <person name="Dickerman A.W."/>
            <person name="Dubchak I.L."/>
            <person name="Garbelotto M."/>
            <person name="Gijzen M."/>
            <person name="Gordon S.G."/>
            <person name="Govers F."/>
            <person name="Grunwald N.J."/>
            <person name="Huang W."/>
            <person name="Ivors K.L."/>
            <person name="Jones R.W."/>
            <person name="Kamoun S."/>
            <person name="Krampis K."/>
            <person name="Lamour K.H."/>
            <person name="Lee M.K."/>
            <person name="McDonald W.H."/>
            <person name="Medina M."/>
            <person name="Meijer H.J."/>
            <person name="Nordberg E.K."/>
            <person name="Maclean D.J."/>
            <person name="Ospina-Giraldo M.D."/>
            <person name="Morris P.F."/>
            <person name="Phuntumart V."/>
            <person name="Putnam N.H."/>
            <person name="Rash S."/>
            <person name="Rose J.K."/>
            <person name="Sakihama Y."/>
            <person name="Salamov A.A."/>
            <person name="Savidor A."/>
            <person name="Scheuring C.F."/>
            <person name="Smith B.M."/>
            <person name="Sobral B.W."/>
            <person name="Terry A."/>
            <person name="Torto-Alalibo T.A."/>
            <person name="Win J."/>
            <person name="Xu Z."/>
            <person name="Zhang H."/>
            <person name="Grigoriev I.V."/>
            <person name="Rokhsar D.S."/>
            <person name="Boore J.L."/>
        </authorList>
    </citation>
    <scope>NUCLEOTIDE SEQUENCE [LARGE SCALE GENOMIC DNA]</scope>
    <source>
        <strain evidence="4 5">P6497</strain>
    </source>
</reference>
<comment type="similarity">
    <text evidence="1">Belongs to the glyceraldehyde-3-phosphate dehydrogenase family.</text>
</comment>
<dbReference type="PANTHER" id="PTHR10836">
    <property type="entry name" value="GLYCERALDEHYDE 3-PHOSPHATE DEHYDROGENASE"/>
    <property type="match status" value="1"/>
</dbReference>
<evidence type="ECO:0000256" key="2">
    <source>
        <dbReference type="ARBA" id="ARBA00023002"/>
    </source>
</evidence>
<evidence type="ECO:0000313" key="4">
    <source>
        <dbReference type="EMBL" id="EGZ15952.1"/>
    </source>
</evidence>
<name>G4ZLA6_PHYSP</name>
<keyword evidence="2" id="KW-0560">Oxidoreductase</keyword>
<dbReference type="InterPro" id="IPR036291">
    <property type="entry name" value="NAD(P)-bd_dom_sf"/>
</dbReference>
<accession>G4ZLA6</accession>